<evidence type="ECO:0000259" key="1">
    <source>
        <dbReference type="Pfam" id="PF12937"/>
    </source>
</evidence>
<dbReference type="SUPFAM" id="SSF52047">
    <property type="entry name" value="RNI-like"/>
    <property type="match status" value="1"/>
</dbReference>
<gene>
    <name evidence="2" type="ORF">D9613_007524</name>
</gene>
<reference evidence="2 3" key="1">
    <citation type="submission" date="2019-12" db="EMBL/GenBank/DDBJ databases">
        <authorList>
            <person name="Floudas D."/>
            <person name="Bentzer J."/>
            <person name="Ahren D."/>
            <person name="Johansson T."/>
            <person name="Persson P."/>
            <person name="Tunlid A."/>
        </authorList>
    </citation>
    <scope>NUCLEOTIDE SEQUENCE [LARGE SCALE GENOMIC DNA]</scope>
    <source>
        <strain evidence="2 3">CBS 102.39</strain>
    </source>
</reference>
<dbReference type="Proteomes" id="UP000521872">
    <property type="component" value="Unassembled WGS sequence"/>
</dbReference>
<name>A0A8H4QMA2_9AGAR</name>
<dbReference type="InterPro" id="IPR032675">
    <property type="entry name" value="LRR_dom_sf"/>
</dbReference>
<evidence type="ECO:0000313" key="3">
    <source>
        <dbReference type="Proteomes" id="UP000521872"/>
    </source>
</evidence>
<dbReference type="Gene3D" id="1.20.1280.50">
    <property type="match status" value="1"/>
</dbReference>
<dbReference type="AlphaFoldDB" id="A0A8H4QMA2"/>
<proteinExistence type="predicted"/>
<organism evidence="2 3">
    <name type="scientific">Agrocybe pediades</name>
    <dbReference type="NCBI Taxonomy" id="84607"/>
    <lineage>
        <taxon>Eukaryota</taxon>
        <taxon>Fungi</taxon>
        <taxon>Dikarya</taxon>
        <taxon>Basidiomycota</taxon>
        <taxon>Agaricomycotina</taxon>
        <taxon>Agaricomycetes</taxon>
        <taxon>Agaricomycetidae</taxon>
        <taxon>Agaricales</taxon>
        <taxon>Agaricineae</taxon>
        <taxon>Strophariaceae</taxon>
        <taxon>Agrocybe</taxon>
    </lineage>
</organism>
<dbReference type="Gene3D" id="3.80.10.10">
    <property type="entry name" value="Ribonuclease Inhibitor"/>
    <property type="match status" value="1"/>
</dbReference>
<dbReference type="Pfam" id="PF12937">
    <property type="entry name" value="F-box-like"/>
    <property type="match status" value="1"/>
</dbReference>
<keyword evidence="3" id="KW-1185">Reference proteome</keyword>
<comment type="caution">
    <text evidence="2">The sequence shown here is derived from an EMBL/GenBank/DDBJ whole genome shotgun (WGS) entry which is preliminary data.</text>
</comment>
<dbReference type="InterPro" id="IPR001810">
    <property type="entry name" value="F-box_dom"/>
</dbReference>
<dbReference type="EMBL" id="JAACJL010000045">
    <property type="protein sequence ID" value="KAF4613494.1"/>
    <property type="molecule type" value="Genomic_DNA"/>
</dbReference>
<feature type="domain" description="F-box" evidence="1">
    <location>
        <begin position="68"/>
        <end position="124"/>
    </location>
</feature>
<sequence length="521" mass="59410">MVPRQDMERSATVRMSTNGEDMETNRATILRELADVREQIVHTESRYKRLIQHEISLMEDLNVVSSAILSLPVEIAADIFALACGLDEAPDFHSLPTPLSIGHTCRAWRRLAWSTPRLWQTIVICFSEARMERQRALFQEWLHRSAELGLHLYFAYEPVNNKVRPHWYYEPPEAFFKQILRTSKRWKTLHTDNSLHFSRAIGNTRDTCPFPILSHLRLHITDIQRDMHNDLNWTLGATPRLRSLDIRLFNPEMLQLTWDNVTYLKARMNVNFSTSFLRNCSSLKSCELWPDVESMSSLGTHLLPPPTAPASSANITSFSLSGTPRRVSYILSSISVPKLECLSIDLDLCERQDIDEVMEACLNALTNMLARSLCTLAELSLSGLLVHTASYLDILWPLTSLTRLSITLPRPSKITGEFIEALNLSVNPGFLPLLSEIALEGDLALSADVGVIMRMIRGRLDLLRSEGNPPIRRLEKLKVIYWNAAWAKKMDENPNRLAKFYLDLEALPSGETSVTWTWKDS</sequence>
<evidence type="ECO:0000313" key="2">
    <source>
        <dbReference type="EMBL" id="KAF4613494.1"/>
    </source>
</evidence>
<accession>A0A8H4QMA2</accession>
<protein>
    <recommendedName>
        <fullName evidence="1">F-box domain-containing protein</fullName>
    </recommendedName>
</protein>